<reference evidence="2 3" key="1">
    <citation type="journal article" date="2010" name="Science">
        <title>Genomic comparison of the ants Camponotus floridanus and Harpegnathos saltator.</title>
        <authorList>
            <person name="Bonasio R."/>
            <person name="Zhang G."/>
            <person name="Ye C."/>
            <person name="Mutti N.S."/>
            <person name="Fang X."/>
            <person name="Qin N."/>
            <person name="Donahue G."/>
            <person name="Yang P."/>
            <person name="Li Q."/>
            <person name="Li C."/>
            <person name="Zhang P."/>
            <person name="Huang Z."/>
            <person name="Berger S.L."/>
            <person name="Reinberg D."/>
            <person name="Wang J."/>
            <person name="Liebig J."/>
        </authorList>
    </citation>
    <scope>NUCLEOTIDE SEQUENCE [LARGE SCALE GENOMIC DNA]</scope>
    <source>
        <strain evidence="3">C129</strain>
    </source>
</reference>
<sequence length="613" mass="68650">MRSGQLGKTGTGWEIYKFSYRRSHPWDLGLMGRAGYRYEVQQNSSCTRVGWQLFSVKRSLYMSNTLFFTGDYIGVSRYVVVFHAMREQQRSKFSPAGRLILLCITTDYFFALPVSAAADRVCELTYSAQRSGTALPRSDGTRNNVPLTNPQIENLRCTISMKNPPAHRPLWASTQKFRVRRIVDLCLQFCQEERERGAAAGWEEGGGRETAVPTRRYEGMDLDLKGGITWKEGVEGSEGCILLLASSGCRPSTACHTALYGLISSYGLWTARMHSAAAATAAAVWSHTLRKREGAAGIFGAAAHVKSNYNVDVTRQSNRGGDGRTTNPSGPLIVKVSTTRVVSRAEKGIDIGRHNVSDHSCDALSSYNFISDDIYSTGRTGNLADLVSLDMHMWKEFRQYDTGRRRTRSSKFSKHKLRDINKTGPSPFAAFSRSPRRYSRIRDVPDLSEYFLKVAKDIQIIDILRINPGRRTPYVNLFRTKAETRICLNGKTLGAQIQRSGDPSQTSLVQKSCLAVLNSAYLTALRHRAHEMSELYGTLRVTYTSVGGLVANQKAYKPFLDALLSMKEDSEYGPINRWKAFEMHITKKKTERERGKKKKKESQKNGATSGDKV</sequence>
<feature type="compositionally biased region" description="Polar residues" evidence="1">
    <location>
        <begin position="604"/>
        <end position="613"/>
    </location>
</feature>
<dbReference type="EMBL" id="GL442804">
    <property type="protein sequence ID" value="EFN63034.1"/>
    <property type="molecule type" value="Genomic_DNA"/>
</dbReference>
<accession>E2AU58</accession>
<gene>
    <name evidence="2" type="ORF">EAG_05738</name>
</gene>
<dbReference type="InParanoid" id="E2AU58"/>
<keyword evidence="3" id="KW-1185">Reference proteome</keyword>
<proteinExistence type="predicted"/>
<evidence type="ECO:0000313" key="3">
    <source>
        <dbReference type="Proteomes" id="UP000000311"/>
    </source>
</evidence>
<dbReference type="Proteomes" id="UP000000311">
    <property type="component" value="Unassembled WGS sequence"/>
</dbReference>
<dbReference type="AlphaFoldDB" id="E2AU58"/>
<feature type="region of interest" description="Disordered" evidence="1">
    <location>
        <begin position="586"/>
        <end position="613"/>
    </location>
</feature>
<name>E2AU58_CAMFO</name>
<protein>
    <submittedName>
        <fullName evidence="2">Uncharacterized protein</fullName>
    </submittedName>
</protein>
<organism evidence="3">
    <name type="scientific">Camponotus floridanus</name>
    <name type="common">Florida carpenter ant</name>
    <dbReference type="NCBI Taxonomy" id="104421"/>
    <lineage>
        <taxon>Eukaryota</taxon>
        <taxon>Metazoa</taxon>
        <taxon>Ecdysozoa</taxon>
        <taxon>Arthropoda</taxon>
        <taxon>Hexapoda</taxon>
        <taxon>Insecta</taxon>
        <taxon>Pterygota</taxon>
        <taxon>Neoptera</taxon>
        <taxon>Endopterygota</taxon>
        <taxon>Hymenoptera</taxon>
        <taxon>Apocrita</taxon>
        <taxon>Aculeata</taxon>
        <taxon>Formicoidea</taxon>
        <taxon>Formicidae</taxon>
        <taxon>Formicinae</taxon>
        <taxon>Camponotus</taxon>
    </lineage>
</organism>
<evidence type="ECO:0000313" key="2">
    <source>
        <dbReference type="EMBL" id="EFN63034.1"/>
    </source>
</evidence>
<evidence type="ECO:0000256" key="1">
    <source>
        <dbReference type="SAM" id="MobiDB-lite"/>
    </source>
</evidence>